<reference evidence="1 2" key="1">
    <citation type="submission" date="2021-06" db="EMBL/GenBank/DDBJ databases">
        <authorList>
            <person name="Palmer J.M."/>
        </authorList>
    </citation>
    <scope>NUCLEOTIDE SEQUENCE [LARGE SCALE GENOMIC DNA]</scope>
    <source>
        <strain evidence="1 2">AS_MEX2019</strain>
        <tissue evidence="1">Muscle</tissue>
    </source>
</reference>
<name>A0ABV0XE78_9TELE</name>
<dbReference type="Proteomes" id="UP001469553">
    <property type="component" value="Unassembled WGS sequence"/>
</dbReference>
<proteinExistence type="predicted"/>
<comment type="caution">
    <text evidence="1">The sequence shown here is derived from an EMBL/GenBank/DDBJ whole genome shotgun (WGS) entry which is preliminary data.</text>
</comment>
<evidence type="ECO:0000313" key="2">
    <source>
        <dbReference type="Proteomes" id="UP001469553"/>
    </source>
</evidence>
<protein>
    <submittedName>
        <fullName evidence="1">Uncharacterized protein</fullName>
    </submittedName>
</protein>
<sequence length="210" mass="23596">MVGGFQRRSDDPGWMEDKYRHQQRGYSASAPGSEPEINLRSASSQLLQLPSEENMNCGFLCFLFLGLWAELVTVQALPINAGMRSIAEDLLKVLQSYSSELKQTKLLKDLHHLKCNETAVQWNKTSMMANRLLQKQTCAEKLQPFSPEVDICPVITLNQDLLQHLNESGPDSSDCPTSSFNSPPTPNFNFLRKSMQCIDCWSQQVAALLT</sequence>
<evidence type="ECO:0000313" key="1">
    <source>
        <dbReference type="EMBL" id="MEQ2279723.1"/>
    </source>
</evidence>
<keyword evidence="2" id="KW-1185">Reference proteome</keyword>
<organism evidence="1 2">
    <name type="scientific">Ameca splendens</name>
    <dbReference type="NCBI Taxonomy" id="208324"/>
    <lineage>
        <taxon>Eukaryota</taxon>
        <taxon>Metazoa</taxon>
        <taxon>Chordata</taxon>
        <taxon>Craniata</taxon>
        <taxon>Vertebrata</taxon>
        <taxon>Euteleostomi</taxon>
        <taxon>Actinopterygii</taxon>
        <taxon>Neopterygii</taxon>
        <taxon>Teleostei</taxon>
        <taxon>Neoteleostei</taxon>
        <taxon>Acanthomorphata</taxon>
        <taxon>Ovalentaria</taxon>
        <taxon>Atherinomorphae</taxon>
        <taxon>Cyprinodontiformes</taxon>
        <taxon>Goodeidae</taxon>
        <taxon>Ameca</taxon>
    </lineage>
</organism>
<accession>A0ABV0XE78</accession>
<dbReference type="EMBL" id="JAHRIP010000764">
    <property type="protein sequence ID" value="MEQ2279723.1"/>
    <property type="molecule type" value="Genomic_DNA"/>
</dbReference>
<gene>
    <name evidence="1" type="ORF">AMECASPLE_012275</name>
</gene>